<dbReference type="Proteomes" id="UP001429100">
    <property type="component" value="Unassembled WGS sequence"/>
</dbReference>
<dbReference type="GO" id="GO:0043021">
    <property type="term" value="F:ribonucleoprotein complex binding"/>
    <property type="evidence" value="ECO:0007669"/>
    <property type="project" value="TreeGrafter"/>
</dbReference>
<feature type="region of interest" description="Disordered" evidence="1">
    <location>
        <begin position="36"/>
        <end position="76"/>
    </location>
</feature>
<evidence type="ECO:0000313" key="3">
    <source>
        <dbReference type="EMBL" id="CUV05276.1"/>
    </source>
</evidence>
<dbReference type="OrthoDB" id="263617at2759"/>
<name>A0A0S4TD33_CRYHO</name>
<dbReference type="EMBL" id="JTAI01000031">
    <property type="protein sequence ID" value="PPS93701.1"/>
    <property type="molecule type" value="Genomic_DNA"/>
</dbReference>
<dbReference type="Gene3D" id="3.30.1330.30">
    <property type="match status" value="1"/>
</dbReference>
<keyword evidence="5" id="KW-1185">Reference proteome</keyword>
<feature type="compositionally biased region" description="Polar residues" evidence="1">
    <location>
        <begin position="1053"/>
        <end position="1085"/>
    </location>
</feature>
<evidence type="ECO:0000313" key="5">
    <source>
        <dbReference type="Proteomes" id="UP001429100"/>
    </source>
</evidence>
<dbReference type="VEuPathDB" id="CryptoDB:ChTU502y2012_401g0020"/>
<dbReference type="GO" id="GO:1990904">
    <property type="term" value="C:ribonucleoprotein complex"/>
    <property type="evidence" value="ECO:0007669"/>
    <property type="project" value="TreeGrafter"/>
</dbReference>
<feature type="region of interest" description="Disordered" evidence="1">
    <location>
        <begin position="1049"/>
        <end position="1085"/>
    </location>
</feature>
<reference evidence="3" key="2">
    <citation type="submission" date="2015-08" db="EMBL/GenBank/DDBJ databases">
        <authorList>
            <person name="Babu N.S."/>
            <person name="Beckwith C.J."/>
            <person name="Beseler K.G."/>
            <person name="Brison A."/>
            <person name="Carone J.V."/>
            <person name="Caskin T.P."/>
            <person name="Diamond M."/>
            <person name="Durham M.E."/>
            <person name="Foxe J.M."/>
            <person name="Go M."/>
            <person name="Henderson B.A."/>
            <person name="Jones I.B."/>
            <person name="McGettigan J.A."/>
            <person name="Micheletti S.J."/>
            <person name="Nasrallah M.E."/>
            <person name="Ortiz D."/>
            <person name="Piller C.R."/>
            <person name="Privatt S.R."/>
            <person name="Schneider S.L."/>
            <person name="Sharp S."/>
            <person name="Smith T.C."/>
            <person name="Stanton J.D."/>
            <person name="Ullery H.E."/>
            <person name="Wilson R.J."/>
            <person name="Serrano M.G."/>
            <person name="Buck G."/>
            <person name="Lee V."/>
            <person name="Wang Y."/>
            <person name="Carvalho R."/>
            <person name="Voegtly L."/>
            <person name="Shi R."/>
            <person name="Duckworth R."/>
            <person name="Johnson A."/>
            <person name="Loviza R."/>
            <person name="Walstead R."/>
            <person name="Shah Z."/>
            <person name="Kiflezghi M."/>
            <person name="Wade K."/>
            <person name="Ball S.L."/>
            <person name="Bradley K.W."/>
            <person name="Asai D.J."/>
            <person name="Bowman C.A."/>
            <person name="Russell D.A."/>
            <person name="Pope W.H."/>
            <person name="Jacobs-Sera D."/>
            <person name="Hendrix R.W."/>
            <person name="Hatfull G.F."/>
        </authorList>
    </citation>
    <scope>NUCLEOTIDE SEQUENCE [LARGE SCALE GENOMIC DNA]</scope>
</reference>
<dbReference type="Pfam" id="PF01248">
    <property type="entry name" value="Ribosomal_L7Ae"/>
    <property type="match status" value="1"/>
</dbReference>
<dbReference type="InterPro" id="IPR040051">
    <property type="entry name" value="SECISBP2"/>
</dbReference>
<dbReference type="PANTHER" id="PTHR13284">
    <property type="entry name" value="GH01354P"/>
    <property type="match status" value="1"/>
</dbReference>
<dbReference type="GO" id="GO:0035368">
    <property type="term" value="F:selenocysteine insertion sequence binding"/>
    <property type="evidence" value="ECO:0007669"/>
    <property type="project" value="InterPro"/>
</dbReference>
<reference evidence="4 5" key="3">
    <citation type="submission" date="2017-10" db="EMBL/GenBank/DDBJ databases">
        <title>Consistent, comparative and evidence-based genome annotation and re-annotation for the closely-related species, Cryptosporidium parvum, C. hominis and C. tyzzeri.</title>
        <authorList>
            <person name="Baptista R.P."/>
            <person name="Li Y."/>
            <person name="Sateriale A."/>
            <person name="Striepen B."/>
            <person name="Kissinger J.C."/>
        </authorList>
    </citation>
    <scope>NUCLEOTIDE SEQUENCE [LARGE SCALE GENOMIC DNA]</scope>
    <source>
        <strain evidence="4">30976</strain>
    </source>
</reference>
<evidence type="ECO:0000259" key="2">
    <source>
        <dbReference type="Pfam" id="PF01248"/>
    </source>
</evidence>
<dbReference type="VEuPathDB" id="CryptoDB:Chro.30380"/>
<feature type="region of interest" description="Disordered" evidence="1">
    <location>
        <begin position="182"/>
        <end position="206"/>
    </location>
</feature>
<organism evidence="3">
    <name type="scientific">Cryptosporidium hominis</name>
    <dbReference type="NCBI Taxonomy" id="237895"/>
    <lineage>
        <taxon>Eukaryota</taxon>
        <taxon>Sar</taxon>
        <taxon>Alveolata</taxon>
        <taxon>Apicomplexa</taxon>
        <taxon>Conoidasida</taxon>
        <taxon>Coccidia</taxon>
        <taxon>Eucoccidiorida</taxon>
        <taxon>Eimeriorina</taxon>
        <taxon>Cryptosporidiidae</taxon>
        <taxon>Cryptosporidium</taxon>
    </lineage>
</organism>
<dbReference type="InterPro" id="IPR004038">
    <property type="entry name" value="Ribosomal_eL8/eL30/eS12/Gad45"/>
</dbReference>
<dbReference type="InterPro" id="IPR029064">
    <property type="entry name" value="Ribosomal_eL30-like_sf"/>
</dbReference>
<evidence type="ECO:0000256" key="1">
    <source>
        <dbReference type="SAM" id="MobiDB-lite"/>
    </source>
</evidence>
<dbReference type="GO" id="GO:0003730">
    <property type="term" value="F:mRNA 3'-UTR binding"/>
    <property type="evidence" value="ECO:0007669"/>
    <property type="project" value="TreeGrafter"/>
</dbReference>
<dbReference type="Proteomes" id="UP000199752">
    <property type="component" value="Chromosome 3"/>
</dbReference>
<feature type="compositionally biased region" description="Low complexity" evidence="1">
    <location>
        <begin position="36"/>
        <end position="69"/>
    </location>
</feature>
<dbReference type="PANTHER" id="PTHR13284:SF4">
    <property type="entry name" value="C2H2-TYPE DOMAIN-CONTAINING PROTEIN"/>
    <property type="match status" value="1"/>
</dbReference>
<feature type="domain" description="Ribosomal protein eL8/eL30/eS12/Gadd45" evidence="2">
    <location>
        <begin position="1317"/>
        <end position="1392"/>
    </location>
</feature>
<dbReference type="VEuPathDB" id="CryptoDB:GY17_00002563"/>
<reference evidence="4 5" key="1">
    <citation type="submission" date="2014-11" db="EMBL/GenBank/DDBJ databases">
        <title>Comparative genomic analysis of Cryptosporidium hominis reveals occurrence of genetic recombination in virulent subtypes.</title>
        <authorList>
            <person name="Guo Y."/>
            <person name="Tang K."/>
            <person name="Frace M."/>
            <person name="Li N."/>
            <person name="Roellig D.M."/>
            <person name="Sammons S."/>
            <person name="Knipe K."/>
            <person name="Rowe L."/>
            <person name="Feng Y."/>
            <person name="Xiao L."/>
        </authorList>
    </citation>
    <scope>NUCLEOTIDE SEQUENCE [LARGE SCALE GENOMIC DNA]</scope>
    <source>
        <strain evidence="4">30976</strain>
    </source>
</reference>
<accession>A0A0S4TD33</accession>
<dbReference type="EMBL" id="LN877949">
    <property type="protein sequence ID" value="CUV05276.1"/>
    <property type="molecule type" value="Genomic_DNA"/>
</dbReference>
<sequence length="1442" mass="156162">MENLLDNNFELLASELFDVPRDSGVAYLQIGTSYSGNSNNNNNSNNGHNNGSGSARGSQQLVQQQSQHSRNARSDSLIGDIKNSNITVSAVDGSLIDFNSIRNIETPSKIGVSGHIVERSNRIRMEHANNVVDELQGFNIASRHSGNRSFGRPEESYLDLDGSMNRRSSDTFSDVCAYQRQNSMGNSKNNNNNNNNNINNSNNSVMHSRCHNGSFSQNSHLGSTGGIMKMASCNNNNGNTFHDEQAEFDTDQRIQGLIGRYNSMCMDDQILKMGTYSNYINNCNMNNGNVNTNCTTFDTNSINNKSTNNNGANANVDAFLPQIDHCNTGTSGSIIGNGFSHEVGSIERDSTECYRAHQSYIQRRFANGDFGTCNMTNTTTVSSEISSLSGVATPGSASLKSANSADALSQRFRNSSNISLSSYDISDIQGSNGVNFDKLSAGAIGMSSYSKHLNAIPLDDNAIPLEDSVSEINSNGKLRFRKSSGSTSNLSNPTSIMGSMNASGRRAIGGSVCSSGSSSCSTGVGGSTCSLAGNNSSGAYGMKRSSKSNSLIHSNFSSNGVNPLIIDEEDIYPSIGHFALLGSSNSQLLGVMNNQTEGLVSSFKSRSGSANTDYMCRSGIDTSPSIKGNYISYGDSINGIESRHSSHPALSNGDIGGPFEMEGNGSQFQNMFNRLMEDSNGYRMEGSLQGIDEVEFRGDGKSYWQHTSPYKFSSSQGVIDWKPQHQKLSIFEKNEFNDDFGCDVPYNNYLINRGQQLRHKYFGQQKLYGFPSNMSNKQQKQLKQRNGVSPNLENFEANQRAPNTYRSGNLPILYNENNMLRCESNMLRQTSRSGKKNSSGSLTGSMPNIPLNSGLNIQNLNDQGYVGVNQGQLQYCRKTCPPNCTIPTHINGNMFRRKSGSGVIPFNGNQLGLGVGGGSMGVIGNGVSRSLNDLAYSGMPNIPISGLSNQGYSKKTSEDAYYNKNNRKNAINHIKNNSNASHSCNSNMTGGMAGFGNMNIHNNFPAGSNSCTAGLSASSIDNSGNDASKNGLTPSSIAALWAKAMSKTGGRTGFSNRNKHGNSNSASSNTDVNNNGTNSGSANLTDSKNGANEIITCARFSSFLRNNSGRLHWLRVMYHYLDTVDARKIREVNKGDNLCMVAVDDIALEAVSRSFDPSECAYWSEPENGAFVHKNIRLAVAHKVGHRTVASPQNYVNQILTASLDHSVSILLNTLRAIDDRVRWMSTVVNSKNGSGLQIDLKSNKISNSCVIPSEGESNQKISDSKNTIETGYTITINGSAISISNTGNALGGIEESTNESNTNLSNSTKNFPGRVFTVGVREAMRCLRHKKLKALIVAPDIEGDGVEGSLRHHVIHILLQAQELNIPTIFALNRHRIGRAMGKHMRMSVLGLLSIRGVEKQFQAISHTAQLLRKLYHFCIENNLPPTEETFKKLSSSVNIN</sequence>
<proteinExistence type="predicted"/>
<dbReference type="VEuPathDB" id="CryptoDB:CHUDEA3_3340"/>
<protein>
    <submittedName>
        <fullName evidence="4">SECIS binding protein/pelota RNA binding domain containing protein</fullName>
    </submittedName>
</protein>
<dbReference type="SUPFAM" id="SSF55315">
    <property type="entry name" value="L30e-like"/>
    <property type="match status" value="1"/>
</dbReference>
<dbReference type="GO" id="GO:0005739">
    <property type="term" value="C:mitochondrion"/>
    <property type="evidence" value="ECO:0007669"/>
    <property type="project" value="TreeGrafter"/>
</dbReference>
<gene>
    <name evidence="3" type="ORF">CHUDEA3_3340</name>
    <name evidence="4" type="ORF">GY17_00002563</name>
</gene>
<feature type="compositionally biased region" description="Low complexity" evidence="1">
    <location>
        <begin position="182"/>
        <end position="204"/>
    </location>
</feature>
<evidence type="ECO:0000313" key="4">
    <source>
        <dbReference type="EMBL" id="PPS93701.1"/>
    </source>
</evidence>